<evidence type="ECO:0000313" key="1">
    <source>
        <dbReference type="EnsemblPlants" id="MELO3C034377.2.1"/>
    </source>
</evidence>
<dbReference type="EnsemblPlants" id="MELO3C034377.2.1">
    <property type="protein sequence ID" value="MELO3C034377.2.1"/>
    <property type="gene ID" value="MELO3C034377.2"/>
</dbReference>
<organism evidence="1">
    <name type="scientific">Cucumis melo</name>
    <name type="common">Muskmelon</name>
    <dbReference type="NCBI Taxonomy" id="3656"/>
    <lineage>
        <taxon>Eukaryota</taxon>
        <taxon>Viridiplantae</taxon>
        <taxon>Streptophyta</taxon>
        <taxon>Embryophyta</taxon>
        <taxon>Tracheophyta</taxon>
        <taxon>Spermatophyta</taxon>
        <taxon>Magnoliopsida</taxon>
        <taxon>eudicotyledons</taxon>
        <taxon>Gunneridae</taxon>
        <taxon>Pentapetalae</taxon>
        <taxon>rosids</taxon>
        <taxon>fabids</taxon>
        <taxon>Cucurbitales</taxon>
        <taxon>Cucurbitaceae</taxon>
        <taxon>Benincaseae</taxon>
        <taxon>Cucumis</taxon>
    </lineage>
</organism>
<name>A0A9I9EIR2_CUCME</name>
<accession>A0A9I9EIR2</accession>
<dbReference type="Gramene" id="MELO3C034377.2.1">
    <property type="protein sequence ID" value="MELO3C034377.2.1"/>
    <property type="gene ID" value="MELO3C034377.2"/>
</dbReference>
<protein>
    <submittedName>
        <fullName evidence="1">Uncharacterized protein</fullName>
    </submittedName>
</protein>
<proteinExistence type="predicted"/>
<reference evidence="1" key="1">
    <citation type="submission" date="2023-03" db="UniProtKB">
        <authorList>
            <consortium name="EnsemblPlants"/>
        </authorList>
    </citation>
    <scope>IDENTIFICATION</scope>
</reference>
<sequence length="105" mass="12093">MEIYIFCYLGYKLGQRKRKNNFLSSSSSPSSPCLTPLHCESLFRRPLLVLPFSAAAHRRKFGWDFLDLEGAIGILLIQFWIFHQVCDLVQPPIWVLPNCYSSSDP</sequence>
<dbReference type="AlphaFoldDB" id="A0A9I9EIR2"/>